<dbReference type="GO" id="GO:0032007">
    <property type="term" value="P:negative regulation of TOR signaling"/>
    <property type="evidence" value="ECO:0007669"/>
    <property type="project" value="TreeGrafter"/>
</dbReference>
<evidence type="ECO:0000256" key="1">
    <source>
        <dbReference type="ARBA" id="ARBA00022468"/>
    </source>
</evidence>
<dbReference type="PANTHER" id="PTHR10063">
    <property type="entry name" value="TUBERIN"/>
    <property type="match status" value="1"/>
</dbReference>
<dbReference type="Proteomes" id="UP000828236">
    <property type="component" value="Unassembled WGS sequence"/>
</dbReference>
<protein>
    <submittedName>
        <fullName evidence="5">Tuberin-like protein</fullName>
    </submittedName>
</protein>
<feature type="region of interest" description="Disordered" evidence="3">
    <location>
        <begin position="783"/>
        <end position="819"/>
    </location>
</feature>
<dbReference type="GO" id="GO:0046627">
    <property type="term" value="P:negative regulation of insulin receptor signaling pathway"/>
    <property type="evidence" value="ECO:0007669"/>
    <property type="project" value="TreeGrafter"/>
</dbReference>
<accession>A0A9D4SM00</accession>
<reference evidence="5" key="2">
    <citation type="journal article" date="2021" name="World Allergy Organ. J.">
        <title>Chromosome-level assembly of Dermatophagoides farinae genome and transcriptome reveals two novel allergens Der f 37 and Der f 39.</title>
        <authorList>
            <person name="Chen J."/>
            <person name="Cai Z."/>
            <person name="Fan D."/>
            <person name="Hu J."/>
            <person name="Hou Y."/>
            <person name="He Y."/>
            <person name="Zhang Z."/>
            <person name="Zhao Z."/>
            <person name="Gao P."/>
            <person name="Hu W."/>
            <person name="Sun J."/>
            <person name="Li J."/>
            <person name="Ji K."/>
        </authorList>
    </citation>
    <scope>NUCLEOTIDE SEQUENCE</scope>
    <source>
        <strain evidence="5">JKM2019</strain>
    </source>
</reference>
<dbReference type="Gene3D" id="3.40.50.11210">
    <property type="entry name" value="Rap/Ran-GAP"/>
    <property type="match status" value="1"/>
</dbReference>
<organism evidence="5">
    <name type="scientific">Dermatophagoides farinae</name>
    <name type="common">American house dust mite</name>
    <dbReference type="NCBI Taxonomy" id="6954"/>
    <lineage>
        <taxon>Eukaryota</taxon>
        <taxon>Metazoa</taxon>
        <taxon>Ecdysozoa</taxon>
        <taxon>Arthropoda</taxon>
        <taxon>Chelicerata</taxon>
        <taxon>Arachnida</taxon>
        <taxon>Acari</taxon>
        <taxon>Acariformes</taxon>
        <taxon>Sarcoptiformes</taxon>
        <taxon>Astigmata</taxon>
        <taxon>Psoroptidia</taxon>
        <taxon>Analgoidea</taxon>
        <taxon>Pyroglyphidae</taxon>
        <taxon>Dermatophagoidinae</taxon>
        <taxon>Dermatophagoides</taxon>
    </lineage>
</organism>
<dbReference type="InterPro" id="IPR000331">
    <property type="entry name" value="Rap/Ran_GAP_dom"/>
</dbReference>
<dbReference type="GO" id="GO:0051726">
    <property type="term" value="P:regulation of cell cycle"/>
    <property type="evidence" value="ECO:0007669"/>
    <property type="project" value="TreeGrafter"/>
</dbReference>
<dbReference type="PANTHER" id="PTHR10063:SF0">
    <property type="entry name" value="TUBERIN"/>
    <property type="match status" value="1"/>
</dbReference>
<dbReference type="Pfam" id="PF03542">
    <property type="entry name" value="Tuberin"/>
    <property type="match status" value="1"/>
</dbReference>
<dbReference type="Pfam" id="PF11864">
    <property type="entry name" value="DUF3384"/>
    <property type="match status" value="1"/>
</dbReference>
<dbReference type="InterPro" id="IPR024584">
    <property type="entry name" value="Tuberin_N"/>
</dbReference>
<sequence>MNELIIIRSGSWENRCKYLEELITTNYGKIPQFNQQEREKFLSFIFENTIDLLDKSLHPNECRYRVLRLYCKLLNGQAESIGMLRYHLFNRLLANDLTNDEDIPYMIDFLMVLTDHGKILSHYESDIGHFINGLIERLFEHRSTTTTTTTLKATTIISGGQIKVIKYETFVQQKFLKFMINLIKYNAAYVASDNSSKALIKMIRYVCALAYQSESIVELELIYEFLNVVLSYSHLPNETLSQFIVILCIGINREELYVICNKIMRNLIGTYLGYDGLTTLHHIVEDEINFSDKLLIRGAVYFLVQSLWGDMINEKTSISANVILPAFKILLNNDMATSPLIALEIANGIHMFISGSFHSKPSLDTNRPSNANNNNNLKNESLNIIKSSEIIYQYTWDLVLDVCDILVSNHLMIVNRNGTNHHDTTNQLRSMILSILKLLEQIISSEINTNTIVVDDVHCGNVDVEVIDDECPLRILFDDECFTEKFFTIFEMATDHLTKETIYNLIEHRLNHINRYRFDLENKLKQLRHVINVYFISSTNNSIRLKCLEKLENFLNDCTFLDADIFWEKVASSFFSTSSDDNRQSRELAINFLIFLAKKSRSNKNLLEFIEIFETTIHNRLKIYRQHSVDHRSSQNVHTMGPITHQMSAPNVHEITIFDDAIRSVDGFIAIFIENINHIHCHSAAIHSFRSLIKILAFLQKLHPFHHHHSSSGEESYSSSYTRTLSLMKRKIFHTILSLRTNRWAQLGVVVNPMTTHESSSEECVRFTPYILIREILIVSNQSSPPISPQRQQQQQQQQQQSIIETNSNSPNMNTSSSSSSSSFHGAFIEALKLVIESIQFEKDWSVLHLIFVELPKTLKHKGLILAATSSANSSNHSTPSSSMTHLCVKNESIPDLMVNALCTFIDWILNHFNELHMGEAKISKVDILAHIYNSISALVGYKLLSSSQNSIVKCLLDGLIHFSSKIPCLRQCIVSLTICSIEMQTTMNRYLSETIMQLGKITTTKALAIPKLEFLSNIIVFPDIYYTFTNKQYLSIFMIAQLYINPYKYGEYTVALALRVISMWFLKCPIPCRMDLVHFLMKGFQNNILKDNEPNLAQLMTQKLSNTDISTRQFNFSGHQSNSIDHHHHHQQQQQQQQFTFSSSSSAFNTVGHQQLGNDSVIFDPNDKEKSKIELVEVCMDMLASNAFTTSSPLPLKPSMIDKLLNKDKTQYWMIGHKLIQITTTGCTSRAMRNGFCNKCYTTCHMNRPQTSTTNNSSLNNLVNNWNEKFNSDLNASNNSFQQSQANQFNQAMANRRRHRSEINHSTRMKYSNYTNDDYFINQQQPNTIPASSSTESDLNVVSKYCRCWCQTWAEILIRRATGTTRLILRVENNLGEFPNWTSSKHEDDSLAQLFENSFPDLNISLKKHPDYESNDENITGNNNNEISTNSNQDVAKSDSGNIFNLNDQQQPQQKAKTSQPVSRTASFGSRTLQAHSNTKFFDVQHQRNQDMETARYHHVRKLEKDFSFEENTPEGSQTSLVSSGGSADNTELQQNFQPTTMFRDRGHTISVMTPVQKSSSSSSALGGGSGYHFHSQIHESSSISASNMSLSSRQPFSPAGLSPQFVFLQLYYNSMFKDRICHPNSSSSSEKPIQLDRNEALKLSLNIFDRITPYETHKIGILYVGPGQTNNHIGQLISLEDIDPHVFYVGGLDVKDGPYAISWCDHLVQLIFHVATMMPTLPKDPKCNNKMAHIGNDLVCIVYNNSGENFDLFALKSGFGQVMLAVVLITPLEYDSNIVELKCRKESAEFIGYTESQVLSDEALPVYVRQLAMHANLGAMVYNPKQEMRSYHISNWLSRLRNIKRVRKRAQQQYQDNNDRYSIRSTSTTTTTNVGNGVRMVRQSQSSSIGDGCDYSSSTASSSGISTAANSAISPNIYCSGGGCNVSFDYEAISQRLAFPDFTEFTKDY</sequence>
<dbReference type="SUPFAM" id="SSF111347">
    <property type="entry name" value="Rap/Ran-GAP"/>
    <property type="match status" value="1"/>
</dbReference>
<reference evidence="5" key="1">
    <citation type="submission" date="2020-06" db="EMBL/GenBank/DDBJ databases">
        <authorList>
            <person name="Ji K."/>
            <person name="Li J."/>
        </authorList>
    </citation>
    <scope>NUCLEOTIDE SEQUENCE</scope>
    <source>
        <strain evidence="5">JKM2019</strain>
        <tissue evidence="5">Whole body</tissue>
    </source>
</reference>
<feature type="domain" description="Rap-GAP" evidence="4">
    <location>
        <begin position="1647"/>
        <end position="1856"/>
    </location>
</feature>
<dbReference type="GO" id="GO:0030178">
    <property type="term" value="P:negative regulation of Wnt signaling pathway"/>
    <property type="evidence" value="ECO:0007669"/>
    <property type="project" value="TreeGrafter"/>
</dbReference>
<dbReference type="PROSITE" id="PS50085">
    <property type="entry name" value="RAPGAP"/>
    <property type="match status" value="1"/>
</dbReference>
<comment type="caution">
    <text evidence="5">The sequence shown here is derived from an EMBL/GenBank/DDBJ whole genome shotgun (WGS) entry which is preliminary data.</text>
</comment>
<feature type="coiled-coil region" evidence="2">
    <location>
        <begin position="1835"/>
        <end position="1862"/>
    </location>
</feature>
<dbReference type="InterPro" id="IPR018515">
    <property type="entry name" value="Tuberin-type_domain"/>
</dbReference>
<gene>
    <name evidence="5" type="ORF">HUG17_2256</name>
</gene>
<dbReference type="GO" id="GO:0033596">
    <property type="term" value="C:TSC1-TSC2 complex"/>
    <property type="evidence" value="ECO:0007669"/>
    <property type="project" value="TreeGrafter"/>
</dbReference>
<evidence type="ECO:0000256" key="3">
    <source>
        <dbReference type="SAM" id="MobiDB-lite"/>
    </source>
</evidence>
<feature type="compositionally biased region" description="Polar residues" evidence="3">
    <location>
        <begin position="1511"/>
        <end position="1533"/>
    </location>
</feature>
<dbReference type="GO" id="GO:0005634">
    <property type="term" value="C:nucleus"/>
    <property type="evidence" value="ECO:0007669"/>
    <property type="project" value="InterPro"/>
</dbReference>
<feature type="region of interest" description="Disordered" evidence="3">
    <location>
        <begin position="1121"/>
        <end position="1140"/>
    </location>
</feature>
<evidence type="ECO:0000313" key="5">
    <source>
        <dbReference type="EMBL" id="KAH7646718.1"/>
    </source>
</evidence>
<dbReference type="GO" id="GO:0051056">
    <property type="term" value="P:regulation of small GTPase mediated signal transduction"/>
    <property type="evidence" value="ECO:0007669"/>
    <property type="project" value="InterPro"/>
</dbReference>
<keyword evidence="2" id="KW-0175">Coiled coil</keyword>
<keyword evidence="1" id="KW-0343">GTPase activation</keyword>
<dbReference type="GO" id="GO:0005096">
    <property type="term" value="F:GTPase activator activity"/>
    <property type="evidence" value="ECO:0007669"/>
    <property type="project" value="UniProtKB-KW"/>
</dbReference>
<dbReference type="InterPro" id="IPR027107">
    <property type="entry name" value="Tuberin/Ral-act_asu"/>
</dbReference>
<evidence type="ECO:0000259" key="4">
    <source>
        <dbReference type="PROSITE" id="PS50085"/>
    </source>
</evidence>
<dbReference type="GO" id="GO:0051898">
    <property type="term" value="P:negative regulation of phosphatidylinositol 3-kinase/protein kinase B signal transduction"/>
    <property type="evidence" value="ECO:0007669"/>
    <property type="project" value="TreeGrafter"/>
</dbReference>
<dbReference type="InterPro" id="IPR035974">
    <property type="entry name" value="Rap/Ran-GAP_sf"/>
</dbReference>
<feature type="compositionally biased region" description="Low complexity" evidence="3">
    <location>
        <begin position="1418"/>
        <end position="1433"/>
    </location>
</feature>
<name>A0A9D4SM00_DERFA</name>
<feature type="compositionally biased region" description="Polar residues" evidence="3">
    <location>
        <begin position="1434"/>
        <end position="1449"/>
    </location>
</feature>
<feature type="region of interest" description="Disordered" evidence="3">
    <location>
        <begin position="1509"/>
        <end position="1533"/>
    </location>
</feature>
<dbReference type="EMBL" id="SDOV01000001">
    <property type="protein sequence ID" value="KAH7646718.1"/>
    <property type="molecule type" value="Genomic_DNA"/>
</dbReference>
<dbReference type="Pfam" id="PF02145">
    <property type="entry name" value="Rap_GAP"/>
    <property type="match status" value="1"/>
</dbReference>
<feature type="compositionally biased region" description="Polar residues" evidence="3">
    <location>
        <begin position="1456"/>
        <end position="1471"/>
    </location>
</feature>
<feature type="region of interest" description="Disordered" evidence="3">
    <location>
        <begin position="1410"/>
        <end position="1471"/>
    </location>
</feature>
<evidence type="ECO:0000256" key="2">
    <source>
        <dbReference type="SAM" id="Coils"/>
    </source>
</evidence>
<proteinExistence type="predicted"/>